<dbReference type="SUPFAM" id="SSF48452">
    <property type="entry name" value="TPR-like"/>
    <property type="match status" value="1"/>
</dbReference>
<organism evidence="2 3">
    <name type="scientific">Luteolibacter flavescens</name>
    <dbReference type="NCBI Taxonomy" id="1859460"/>
    <lineage>
        <taxon>Bacteria</taxon>
        <taxon>Pseudomonadati</taxon>
        <taxon>Verrucomicrobiota</taxon>
        <taxon>Verrucomicrobiia</taxon>
        <taxon>Verrucomicrobiales</taxon>
        <taxon>Verrucomicrobiaceae</taxon>
        <taxon>Luteolibacter</taxon>
    </lineage>
</organism>
<comment type="caution">
    <text evidence="2">The sequence shown here is derived from an EMBL/GenBank/DDBJ whole genome shotgun (WGS) entry which is preliminary data.</text>
</comment>
<protein>
    <recommendedName>
        <fullName evidence="4">Tetratricopeptide repeat protein</fullName>
    </recommendedName>
</protein>
<evidence type="ECO:0008006" key="4">
    <source>
        <dbReference type="Google" id="ProtNLM"/>
    </source>
</evidence>
<dbReference type="RefSeq" id="WP_264501745.1">
    <property type="nucleotide sequence ID" value="NZ_JAPDDS010000007.1"/>
</dbReference>
<gene>
    <name evidence="2" type="ORF">OKA04_13690</name>
</gene>
<dbReference type="Proteomes" id="UP001207930">
    <property type="component" value="Unassembled WGS sequence"/>
</dbReference>
<name>A0ABT3FQD2_9BACT</name>
<dbReference type="Gene3D" id="1.25.40.10">
    <property type="entry name" value="Tetratricopeptide repeat domain"/>
    <property type="match status" value="2"/>
</dbReference>
<keyword evidence="1" id="KW-0732">Signal</keyword>
<dbReference type="PROSITE" id="PS51257">
    <property type="entry name" value="PROKAR_LIPOPROTEIN"/>
    <property type="match status" value="1"/>
</dbReference>
<accession>A0ABT3FQD2</accession>
<feature type="chain" id="PRO_5046311102" description="Tetratricopeptide repeat protein" evidence="1">
    <location>
        <begin position="23"/>
        <end position="1128"/>
    </location>
</feature>
<feature type="signal peptide" evidence="1">
    <location>
        <begin position="1"/>
        <end position="22"/>
    </location>
</feature>
<reference evidence="2 3" key="1">
    <citation type="submission" date="2022-10" db="EMBL/GenBank/DDBJ databases">
        <title>Luteolibacter flavescens strain MCCC 1K03193, whole genome shotgun sequencing project.</title>
        <authorList>
            <person name="Zhao G."/>
            <person name="Shen L."/>
        </authorList>
    </citation>
    <scope>NUCLEOTIDE SEQUENCE [LARGE SCALE GENOMIC DNA]</scope>
    <source>
        <strain evidence="2 3">MCCC 1K03193</strain>
    </source>
</reference>
<dbReference type="EMBL" id="JAPDDS010000007">
    <property type="protein sequence ID" value="MCW1885788.1"/>
    <property type="molecule type" value="Genomic_DNA"/>
</dbReference>
<evidence type="ECO:0000313" key="3">
    <source>
        <dbReference type="Proteomes" id="UP001207930"/>
    </source>
</evidence>
<dbReference type="InterPro" id="IPR011990">
    <property type="entry name" value="TPR-like_helical_dom_sf"/>
</dbReference>
<evidence type="ECO:0000256" key="1">
    <source>
        <dbReference type="SAM" id="SignalP"/>
    </source>
</evidence>
<keyword evidence="3" id="KW-1185">Reference proteome</keyword>
<evidence type="ECO:0000313" key="2">
    <source>
        <dbReference type="EMBL" id="MCW1885788.1"/>
    </source>
</evidence>
<sequence>MKRRVLALTPLLLACGPFFYQAPPPLETYPQRIPGKGWRDVFSEAKPAPADAASMAELIDQCHALAEELPKLPAAERNAKIDALITRNRDGDFRLRIANFLHELRELAADDAVLASANGYLEWRISQLGKPAGFILTPPVKHWNLSDDDFAKELRDYETSRDEAFVWLDRELANGPVTLRPNLMVQKAALAMDYGDFAKARDTFTGLIGLYPDHPRTEPAHLMLGRCLLELARAQSKKPQLTDEDHERIGELLSNAEHEFIICLEKGGRFASDASGWLGAVALEKGDFSEAVSRQIARLDLQPTREVMRSVLQQCDEIFATIFEENAGDDDFYDEGGSYYFLPFDKMAKHPAVARLFVSHALDPVGSDALPSSHENFGSDRGTIDFLHRRIIRPQPMARRSLASLGAAIVKEAGVAKADALTLLILGWSSYREDEPQQALALFDQALAMQQSDDLLQGRALSLTALGRHREAAECYAKLSTDFPASRIAKNSAFEHALSRFHGGEAGESLLMMLALRDDDNSMPGSPMHPHHEPAQWIDSIAQFAPLDQLAAPLARLDENTPQARMLRGIVRTRALCAEDFTTARRYLDPVGGSTEEIDDGFAQLPRGMGLTAATWQQEVESLAGATELLADAPPGQSARKHLQIGRRWKALRGRLTMPLHHLFDYSRSEGEKLEMLRRKNAAFLGFAPDAVTTGLDSRDELHHALRHFLIAAESTDPDVAVPAIEEANEAIFHLAEFSHYRCSRAIEADHAGLSRKLVERLRKDFPDRPEAPRAVIWTFTAPALLGTWMPGDYTPGNSAYSIASAVVDPKSGRWDEWEAHPGDATGEQLRQAFQKIFGEPADDMAAYQKRLADFRADFEKARPGLDAGDILSLVDDLDDLASAAQAPGITPELFMRYANVRLEKNPPPPATGEWAPLAPWLAFLDRIRPINTPDGDERPNNDTEESWHRYLADFPGGPKTEAASFRLLRLQVRATCPIPQVQAFHFPDAPIPDGYKRMTRQPDGDPATLRALTKSLDAHEARFPAGRYGADIHLLRAAVTARSGDFQASLKHLATVLADPAHPELRLNAALYFSEISLRLLDKVERAKVAAAFRAEPAAMPFLKNLAYGDTCLFRLRPLLAWLEDPQ</sequence>
<proteinExistence type="predicted"/>